<dbReference type="GO" id="GO:0008652">
    <property type="term" value="P:amino acid biosynthetic process"/>
    <property type="evidence" value="ECO:0007669"/>
    <property type="project" value="UniProtKB-ARBA"/>
</dbReference>
<dbReference type="SUPFAM" id="SSF56752">
    <property type="entry name" value="D-aminoacid aminotransferase-like PLP-dependent enzymes"/>
    <property type="match status" value="1"/>
</dbReference>
<dbReference type="PANTHER" id="PTHR42743">
    <property type="entry name" value="AMINO-ACID AMINOTRANSFERASE"/>
    <property type="match status" value="1"/>
</dbReference>
<protein>
    <submittedName>
        <fullName evidence="6">Branched-chain amino acid aminotransferase</fullName>
    </submittedName>
</protein>
<reference evidence="7" key="1">
    <citation type="submission" date="2016-11" db="EMBL/GenBank/DDBJ databases">
        <authorList>
            <person name="Varghese N."/>
            <person name="Submissions S."/>
        </authorList>
    </citation>
    <scope>NUCLEOTIDE SEQUENCE [LARGE SCALE GENOMIC DNA]</scope>
    <source>
        <strain evidence="7">DSM 10124</strain>
    </source>
</reference>
<evidence type="ECO:0000256" key="5">
    <source>
        <dbReference type="RuleBase" id="RU004516"/>
    </source>
</evidence>
<dbReference type="CDD" id="cd00449">
    <property type="entry name" value="PLPDE_IV"/>
    <property type="match status" value="1"/>
</dbReference>
<evidence type="ECO:0000313" key="7">
    <source>
        <dbReference type="Proteomes" id="UP000184423"/>
    </source>
</evidence>
<comment type="similarity">
    <text evidence="2 4">Belongs to the class-IV pyridoxal-phosphate-dependent aminotransferase family.</text>
</comment>
<dbReference type="Pfam" id="PF01063">
    <property type="entry name" value="Aminotran_4"/>
    <property type="match status" value="1"/>
</dbReference>
<keyword evidence="6" id="KW-0032">Aminotransferase</keyword>
<dbReference type="EMBL" id="FQVG01000005">
    <property type="protein sequence ID" value="SHE47829.1"/>
    <property type="molecule type" value="Genomic_DNA"/>
</dbReference>
<dbReference type="InterPro" id="IPR036038">
    <property type="entry name" value="Aminotransferase-like"/>
</dbReference>
<name>A0A1M4TTK6_9CLOT</name>
<comment type="cofactor">
    <cofactor evidence="1 5">
        <name>pyridoxal 5'-phosphate</name>
        <dbReference type="ChEBI" id="CHEBI:597326"/>
    </cofactor>
</comment>
<dbReference type="GO" id="GO:0005829">
    <property type="term" value="C:cytosol"/>
    <property type="evidence" value="ECO:0007669"/>
    <property type="project" value="TreeGrafter"/>
</dbReference>
<keyword evidence="6" id="KW-0808">Transferase</keyword>
<dbReference type="PANTHER" id="PTHR42743:SF11">
    <property type="entry name" value="AMINODEOXYCHORISMATE LYASE"/>
    <property type="match status" value="1"/>
</dbReference>
<dbReference type="InterPro" id="IPR043131">
    <property type="entry name" value="BCAT-like_N"/>
</dbReference>
<dbReference type="GO" id="GO:0046394">
    <property type="term" value="P:carboxylic acid biosynthetic process"/>
    <property type="evidence" value="ECO:0007669"/>
    <property type="project" value="UniProtKB-ARBA"/>
</dbReference>
<organism evidence="6 7">
    <name type="scientific">Caloramator proteoclasticus DSM 10124</name>
    <dbReference type="NCBI Taxonomy" id="1121262"/>
    <lineage>
        <taxon>Bacteria</taxon>
        <taxon>Bacillati</taxon>
        <taxon>Bacillota</taxon>
        <taxon>Clostridia</taxon>
        <taxon>Eubacteriales</taxon>
        <taxon>Clostridiaceae</taxon>
        <taxon>Caloramator</taxon>
    </lineage>
</organism>
<evidence type="ECO:0000256" key="3">
    <source>
        <dbReference type="ARBA" id="ARBA00022898"/>
    </source>
</evidence>
<dbReference type="Proteomes" id="UP000184423">
    <property type="component" value="Unassembled WGS sequence"/>
</dbReference>
<keyword evidence="7" id="KW-1185">Reference proteome</keyword>
<keyword evidence="3 5" id="KW-0663">Pyridoxal phosphate</keyword>
<evidence type="ECO:0000256" key="4">
    <source>
        <dbReference type="RuleBase" id="RU004106"/>
    </source>
</evidence>
<dbReference type="RefSeq" id="WP_027307782.1">
    <property type="nucleotide sequence ID" value="NZ_FQVG01000005.1"/>
</dbReference>
<dbReference type="Gene3D" id="3.20.10.10">
    <property type="entry name" value="D-amino Acid Aminotransferase, subunit A, domain 2"/>
    <property type="match status" value="1"/>
</dbReference>
<evidence type="ECO:0000256" key="2">
    <source>
        <dbReference type="ARBA" id="ARBA00009320"/>
    </source>
</evidence>
<dbReference type="FunFam" id="3.20.10.10:FF:000002">
    <property type="entry name" value="D-alanine aminotransferase"/>
    <property type="match status" value="1"/>
</dbReference>
<gene>
    <name evidence="6" type="ORF">SAMN02746091_00474</name>
</gene>
<dbReference type="Gene3D" id="3.30.470.10">
    <property type="match status" value="1"/>
</dbReference>
<dbReference type="AlphaFoldDB" id="A0A1M4TTK6"/>
<dbReference type="GO" id="GO:0008483">
    <property type="term" value="F:transaminase activity"/>
    <property type="evidence" value="ECO:0007669"/>
    <property type="project" value="UniProtKB-KW"/>
</dbReference>
<accession>A0A1M4TTK6</accession>
<dbReference type="InterPro" id="IPR050571">
    <property type="entry name" value="Class-IV_PLP-Dep_Aminotrnsfr"/>
</dbReference>
<evidence type="ECO:0000256" key="1">
    <source>
        <dbReference type="ARBA" id="ARBA00001933"/>
    </source>
</evidence>
<dbReference type="PROSITE" id="PS00770">
    <property type="entry name" value="AA_TRANSFER_CLASS_4"/>
    <property type="match status" value="1"/>
</dbReference>
<dbReference type="InterPro" id="IPR001544">
    <property type="entry name" value="Aminotrans_IV"/>
</dbReference>
<evidence type="ECO:0000313" key="6">
    <source>
        <dbReference type="EMBL" id="SHE47829.1"/>
    </source>
</evidence>
<dbReference type="InterPro" id="IPR043132">
    <property type="entry name" value="BCAT-like_C"/>
</dbReference>
<proteinExistence type="inferred from homology"/>
<dbReference type="InterPro" id="IPR018300">
    <property type="entry name" value="Aminotrans_IV_CS"/>
</dbReference>
<sequence length="264" mass="30503">MGEAVLKYFLHNGKEYEVNNFDNIYKEVSPSIYEVIRLINGKPIFLEDHIERLNNSAKLLNVDYFAHIEKIRQQIIQLAKLNNIQNYNVKIVVNNFDNPDVYLFFIKSVYPSEDAYENGVKTTLFKAIRENPNAKVINAALREKINRHLEENNLYEAILVNNNDEITEGSRSNIFFIKGNTLYTAPKEDVLVGITRIKVIEIAKRLGLEVVEDKIKVNQIDEFDACFLTGTSPKVLPISQIDNKVFNVKNSVLKKIMQEYDKML</sequence>